<dbReference type="RefSeq" id="WP_041363289.1">
    <property type="nucleotide sequence ID" value="NZ_AP018492.1"/>
</dbReference>
<dbReference type="SUPFAM" id="SSF53271">
    <property type="entry name" value="PRTase-like"/>
    <property type="match status" value="1"/>
</dbReference>
<dbReference type="PANTHER" id="PTHR47505">
    <property type="entry name" value="DNA UTILIZATION PROTEIN YHGH"/>
    <property type="match status" value="1"/>
</dbReference>
<name>A0A2Z5Y2N4_9ENTE</name>
<evidence type="ECO:0000259" key="2">
    <source>
        <dbReference type="Pfam" id="PF00156"/>
    </source>
</evidence>
<gene>
    <name evidence="3" type="ORF">DAT561_1025</name>
</gene>
<dbReference type="Pfam" id="PF00156">
    <property type="entry name" value="Pribosyltran"/>
    <property type="match status" value="1"/>
</dbReference>
<evidence type="ECO:0000313" key="3">
    <source>
        <dbReference type="EMBL" id="BBC61137.1"/>
    </source>
</evidence>
<proteinExistence type="inferred from homology"/>
<dbReference type="Gene3D" id="3.40.50.2020">
    <property type="match status" value="1"/>
</dbReference>
<evidence type="ECO:0000313" key="4">
    <source>
        <dbReference type="Proteomes" id="UP000269226"/>
    </source>
</evidence>
<dbReference type="InterPro" id="IPR029057">
    <property type="entry name" value="PRTase-like"/>
</dbReference>
<dbReference type="InterPro" id="IPR000836">
    <property type="entry name" value="PRTase_dom"/>
</dbReference>
<reference evidence="3 4" key="1">
    <citation type="submission" date="2018-01" db="EMBL/GenBank/DDBJ databases">
        <title>Whole genome sequence of Melissococcus plutonius DAT561.</title>
        <authorList>
            <person name="Okumura K."/>
            <person name="Takamatsu D."/>
            <person name="Okura M."/>
        </authorList>
    </citation>
    <scope>NUCLEOTIDE SEQUENCE [LARGE SCALE GENOMIC DNA]</scope>
    <source>
        <strain evidence="3 4">DAT561</strain>
    </source>
</reference>
<evidence type="ECO:0000256" key="1">
    <source>
        <dbReference type="ARBA" id="ARBA00008007"/>
    </source>
</evidence>
<feature type="domain" description="Phosphoribosyltransferase" evidence="2">
    <location>
        <begin position="153"/>
        <end position="227"/>
    </location>
</feature>
<dbReference type="InterPro" id="IPR011011">
    <property type="entry name" value="Znf_FYVE_PHD"/>
</dbReference>
<dbReference type="Proteomes" id="UP000269226">
    <property type="component" value="Chromosome"/>
</dbReference>
<dbReference type="SUPFAM" id="SSF57903">
    <property type="entry name" value="FYVE/PHD zinc finger"/>
    <property type="match status" value="1"/>
</dbReference>
<dbReference type="PANTHER" id="PTHR47505:SF1">
    <property type="entry name" value="DNA UTILIZATION PROTEIN YHGH"/>
    <property type="match status" value="1"/>
</dbReference>
<dbReference type="InterPro" id="IPR051910">
    <property type="entry name" value="ComF/GntX_DNA_util-trans"/>
</dbReference>
<protein>
    <submittedName>
        <fullName evidence="3">ComF operon protein C</fullName>
    </submittedName>
</protein>
<dbReference type="CDD" id="cd06223">
    <property type="entry name" value="PRTases_typeI"/>
    <property type="match status" value="1"/>
</dbReference>
<dbReference type="EMBL" id="AP018492">
    <property type="protein sequence ID" value="BBC61137.1"/>
    <property type="molecule type" value="Genomic_DNA"/>
</dbReference>
<dbReference type="GeneID" id="57043574"/>
<dbReference type="AlphaFoldDB" id="A0A2Z5Y2N4"/>
<accession>A0A2Z5Y2N4</accession>
<sequence length="228" mass="27063">MRCNYCQQLFTELPSLKLLFSFQSISEHSLCPVCLSRFHYLPKKNVCYGCHRVTNRRYCSDCLTWKSLYPQYNFHHEALFVYNKAMQEWFKAYKFSGDYRLRFCFSTILKHHFKSKKRKMIIPLPVSKQRKKIRGFNQVEGLLSAANIDYHAYLARISEDKPQSQKKKDERMNQPQPFIVIEKKQEILRGKEVVLVDDIYTTGRTLFHAAEVILECKPAKLETFTLAR</sequence>
<organism evidence="3 4">
    <name type="scientific">Melissococcus plutonius</name>
    <dbReference type="NCBI Taxonomy" id="33970"/>
    <lineage>
        <taxon>Bacteria</taxon>
        <taxon>Bacillati</taxon>
        <taxon>Bacillota</taxon>
        <taxon>Bacilli</taxon>
        <taxon>Lactobacillales</taxon>
        <taxon>Enterococcaceae</taxon>
        <taxon>Melissococcus</taxon>
    </lineage>
</organism>
<comment type="similarity">
    <text evidence="1">Belongs to the ComF/GntX family.</text>
</comment>